<sequence length="199" mass="22765">MPTENKPAELKIERSTVTKLVITGAPSLDPITVFLEDLAPRKGKITISCYDKSWHAYWGGMWDGLTIAQFFCRLDEHYIIGYFSPSLGSMRFSDDALLTLAKKSVIDRRRMRKGYWEFGDSLDQEDARDLFDQIDDLRGVESISVGHRQDGLLTDLFGPEWWHLVDQKAVEPNPDWHYLCRIISAAQQALGQEQQQEAA</sequence>
<dbReference type="InterPro" id="IPR058701">
    <property type="entry name" value="PhiTE_072-like"/>
</dbReference>
<name>A0AAP9CIU1_PSEFL</name>
<evidence type="ECO:0000313" key="2">
    <source>
        <dbReference type="Proteomes" id="UP000295797"/>
    </source>
</evidence>
<dbReference type="RefSeq" id="WP_135295623.1">
    <property type="nucleotide sequence ID" value="NZ_CP038438.1"/>
</dbReference>
<reference evidence="1 2" key="1">
    <citation type="submission" date="2019-03" db="EMBL/GenBank/DDBJ databases">
        <title>Complete genome sequence of the plant growth promoting strain Pseudomonas fluorescens LBUM677.</title>
        <authorList>
            <person name="Novinscak A."/>
            <person name="Joly D."/>
            <person name="Filion M."/>
        </authorList>
    </citation>
    <scope>NUCLEOTIDE SEQUENCE [LARGE SCALE GENOMIC DNA]</scope>
    <source>
        <strain evidence="1 2">LBUM677</strain>
    </source>
</reference>
<dbReference type="AlphaFoldDB" id="A0AAP9CIU1"/>
<dbReference type="Pfam" id="PF26211">
    <property type="entry name" value="Phage_phiTE_072"/>
    <property type="match status" value="1"/>
</dbReference>
<evidence type="ECO:0000313" key="1">
    <source>
        <dbReference type="EMBL" id="QBX41396.1"/>
    </source>
</evidence>
<protein>
    <submittedName>
        <fullName evidence="1">Uncharacterized protein</fullName>
    </submittedName>
</protein>
<dbReference type="EMBL" id="CP038438">
    <property type="protein sequence ID" value="QBX41396.1"/>
    <property type="molecule type" value="Genomic_DNA"/>
</dbReference>
<gene>
    <name evidence="1" type="ORF">E4T63_12685</name>
</gene>
<organism evidence="1 2">
    <name type="scientific">Pseudomonas fluorescens</name>
    <dbReference type="NCBI Taxonomy" id="294"/>
    <lineage>
        <taxon>Bacteria</taxon>
        <taxon>Pseudomonadati</taxon>
        <taxon>Pseudomonadota</taxon>
        <taxon>Gammaproteobacteria</taxon>
        <taxon>Pseudomonadales</taxon>
        <taxon>Pseudomonadaceae</taxon>
        <taxon>Pseudomonas</taxon>
    </lineage>
</organism>
<proteinExistence type="predicted"/>
<accession>A0AAP9CIU1</accession>
<dbReference type="Proteomes" id="UP000295797">
    <property type="component" value="Chromosome"/>
</dbReference>